<proteinExistence type="predicted"/>
<accession>A0A9W8HVF9</accession>
<name>A0A9W8HVF9_9FUNG</name>
<comment type="caution">
    <text evidence="2">The sequence shown here is derived from an EMBL/GenBank/DDBJ whole genome shotgun (WGS) entry which is preliminary data.</text>
</comment>
<sequence>MSLSLVPEYGSSSSQSDSESEDKASTPVQQQSVAGADRTVAETAHSHQGLGTMLSNILPKPKNTAPPSEGATAENRNKIKIMVDLPPPSRIEKPVAPVSNTAPADTHSETAARGNSRSSTTGSLFSELSSILPAPKNKTKPSGAQKVTAGDAVMPHGHMVAERPLIPHSISSKRRLKAKLAAQSTAANPETGDSDRDEDGRDTGEDAQAEATTTTAEGPASFFTFDDDTRSDNVQSNLPTDDADIDGSAAMIPQQPELIYDPSSGYYYESSSGLYYYYDQANGRYIDARELYPTGDQAEHGQAFEASKGDNLSMTSAIDEAELEGIIGRRELRRGEARVALSSGGVRTVTQSMQLSDSGYSDAKAAAEFSAKRAMEKQRQKTRRAIDSDAVSKQKKSKHNIMYLALQAQEQEDALKDVHANRKRAKKEARSKYGKCLDYHFDIGEVEKTARLDVLWPIAS</sequence>
<feature type="compositionally biased region" description="Low complexity" evidence="1">
    <location>
        <begin position="209"/>
        <end position="224"/>
    </location>
</feature>
<dbReference type="Pfam" id="PF10253">
    <property type="entry name" value="PRCC"/>
    <property type="match status" value="1"/>
</dbReference>
<dbReference type="PANTHER" id="PTHR13621:SF2">
    <property type="entry name" value="PROLINE-RICH PROTEIN PRCC"/>
    <property type="match status" value="1"/>
</dbReference>
<gene>
    <name evidence="2" type="ORF">H4R20_005549</name>
</gene>
<dbReference type="OrthoDB" id="5577782at2759"/>
<dbReference type="Proteomes" id="UP001140094">
    <property type="component" value="Unassembled WGS sequence"/>
</dbReference>
<feature type="region of interest" description="Disordered" evidence="1">
    <location>
        <begin position="1"/>
        <end position="247"/>
    </location>
</feature>
<reference evidence="2" key="1">
    <citation type="submission" date="2022-07" db="EMBL/GenBank/DDBJ databases">
        <title>Phylogenomic reconstructions and comparative analyses of Kickxellomycotina fungi.</title>
        <authorList>
            <person name="Reynolds N.K."/>
            <person name="Stajich J.E."/>
            <person name="Barry K."/>
            <person name="Grigoriev I.V."/>
            <person name="Crous P."/>
            <person name="Smith M.E."/>
        </authorList>
    </citation>
    <scope>NUCLEOTIDE SEQUENCE</scope>
    <source>
        <strain evidence="2">NRRL 1565</strain>
    </source>
</reference>
<dbReference type="AlphaFoldDB" id="A0A9W8HVF9"/>
<organism evidence="2 3">
    <name type="scientific">Coemansia guatemalensis</name>
    <dbReference type="NCBI Taxonomy" id="2761395"/>
    <lineage>
        <taxon>Eukaryota</taxon>
        <taxon>Fungi</taxon>
        <taxon>Fungi incertae sedis</taxon>
        <taxon>Zoopagomycota</taxon>
        <taxon>Kickxellomycotina</taxon>
        <taxon>Kickxellomycetes</taxon>
        <taxon>Kickxellales</taxon>
        <taxon>Kickxellaceae</taxon>
        <taxon>Coemansia</taxon>
    </lineage>
</organism>
<evidence type="ECO:0000313" key="3">
    <source>
        <dbReference type="Proteomes" id="UP001140094"/>
    </source>
</evidence>
<protein>
    <recommendedName>
        <fullName evidence="4">OCRE domain-containing protein</fullName>
    </recommendedName>
</protein>
<dbReference type="InterPro" id="IPR018800">
    <property type="entry name" value="PRCC"/>
</dbReference>
<evidence type="ECO:0000256" key="1">
    <source>
        <dbReference type="SAM" id="MobiDB-lite"/>
    </source>
</evidence>
<keyword evidence="3" id="KW-1185">Reference proteome</keyword>
<dbReference type="PANTHER" id="PTHR13621">
    <property type="entry name" value="PROLINE-RICH PROTEIN PRCC"/>
    <property type="match status" value="1"/>
</dbReference>
<dbReference type="EMBL" id="JANBUO010001918">
    <property type="protein sequence ID" value="KAJ2796376.1"/>
    <property type="molecule type" value="Genomic_DNA"/>
</dbReference>
<dbReference type="GO" id="GO:0005634">
    <property type="term" value="C:nucleus"/>
    <property type="evidence" value="ECO:0007669"/>
    <property type="project" value="TreeGrafter"/>
</dbReference>
<feature type="compositionally biased region" description="Polar residues" evidence="1">
    <location>
        <begin position="113"/>
        <end position="129"/>
    </location>
</feature>
<evidence type="ECO:0000313" key="2">
    <source>
        <dbReference type="EMBL" id="KAJ2796376.1"/>
    </source>
</evidence>
<evidence type="ECO:0008006" key="4">
    <source>
        <dbReference type="Google" id="ProtNLM"/>
    </source>
</evidence>